<dbReference type="Pfam" id="PF01841">
    <property type="entry name" value="Transglut_core"/>
    <property type="match status" value="1"/>
</dbReference>
<evidence type="ECO:0000313" key="2">
    <source>
        <dbReference type="EMBL" id="QUL98547.1"/>
    </source>
</evidence>
<dbReference type="EMBL" id="CP062796">
    <property type="protein sequence ID" value="QUL98547.1"/>
    <property type="molecule type" value="Genomic_DNA"/>
</dbReference>
<proteinExistence type="predicted"/>
<feature type="domain" description="Transglutaminase-like" evidence="1">
    <location>
        <begin position="26"/>
        <end position="87"/>
    </location>
</feature>
<dbReference type="KEGG" id="fcz:IMF26_00095"/>
<accession>A0AAT9LBS0</accession>
<reference evidence="2" key="2">
    <citation type="journal article" date="2023" name="Biology">
        <title>Prokaryotic Life Associated with Coal-Fire Gas Vents Revealed by Metagenomics.</title>
        <authorList>
            <person name="Kadnikov V.V."/>
            <person name="Mardanov A.V."/>
            <person name="Beletsky A.V."/>
            <person name="Karnachuk O.V."/>
            <person name="Ravin N.V."/>
        </authorList>
    </citation>
    <scope>NUCLEOTIDE SEQUENCE</scope>
    <source>
        <strain evidence="2">Bu02</strain>
    </source>
</reference>
<dbReference type="InterPro" id="IPR038765">
    <property type="entry name" value="Papain-like_cys_pep_sf"/>
</dbReference>
<dbReference type="InterPro" id="IPR002931">
    <property type="entry name" value="Transglutaminase-like"/>
</dbReference>
<sequence length="127" mass="15001">MQYRLVSRTLEIITKMDSSPLTVKRSLDRRFLGNCRDFSVFLCSVLREQGIPARARCGFGTYFRPGGFEDHWVCEYWNGERWVIVDAQIHGFQRKTLRIHFDFLDMPRGLYEQEPRLRVPPEMIVSG</sequence>
<dbReference type="AlphaFoldDB" id="A0AAT9LBS0"/>
<protein>
    <submittedName>
        <fullName evidence="2">Transglutaminase domain-containing protein</fullName>
    </submittedName>
</protein>
<dbReference type="Gene3D" id="3.10.620.30">
    <property type="match status" value="1"/>
</dbReference>
<organism evidence="2">
    <name type="scientific">Candidatus Fermentithermobacillus carboniphilus</name>
    <dbReference type="NCBI Taxonomy" id="3085328"/>
    <lineage>
        <taxon>Bacteria</taxon>
        <taxon>Bacillati</taxon>
        <taxon>Bacillota</taxon>
        <taxon>Candidatus Fermentithermobacillia</taxon>
        <taxon>Candidatus Fermentithermobacillales</taxon>
        <taxon>Candidatus Fermentithermobacillaceae</taxon>
        <taxon>Candidatus Fermentithermobacillus</taxon>
    </lineage>
</organism>
<dbReference type="SUPFAM" id="SSF54001">
    <property type="entry name" value="Cysteine proteinases"/>
    <property type="match status" value="1"/>
</dbReference>
<name>A0AAT9LBS0_9FIRM</name>
<evidence type="ECO:0000259" key="1">
    <source>
        <dbReference type="Pfam" id="PF01841"/>
    </source>
</evidence>
<gene>
    <name evidence="2" type="ORF">IMF26_00095</name>
</gene>
<reference evidence="2" key="1">
    <citation type="submission" date="2020-10" db="EMBL/GenBank/DDBJ databases">
        <authorList>
            <person name="Kadnikov V."/>
            <person name="Beletsky A.V."/>
            <person name="Mardanov A.V."/>
            <person name="Karnachuk O.V."/>
            <person name="Ravin N.V."/>
        </authorList>
    </citation>
    <scope>NUCLEOTIDE SEQUENCE</scope>
    <source>
        <strain evidence="2">Bu02</strain>
    </source>
</reference>